<reference evidence="1 4" key="1">
    <citation type="submission" date="2016-06" db="EMBL/GenBank/DDBJ databases">
        <authorList>
            <person name="Nicholson A.C."/>
        </authorList>
    </citation>
    <scope>NUCLEOTIDE SEQUENCE [LARGE SCALE GENOMIC DNA]</scope>
    <source>
        <strain evidence="1 4">G4123</strain>
    </source>
</reference>
<dbReference type="KEGG" id="ego:BBD34_14655"/>
<evidence type="ECO:0000313" key="2">
    <source>
        <dbReference type="EMBL" id="OPB91623.1"/>
    </source>
</evidence>
<keyword evidence="3" id="KW-1185">Reference proteome</keyword>
<dbReference type="SUPFAM" id="SSF56925">
    <property type="entry name" value="OMPA-like"/>
    <property type="match status" value="1"/>
</dbReference>
<dbReference type="Gene3D" id="2.40.160.20">
    <property type="match status" value="1"/>
</dbReference>
<protein>
    <recommendedName>
        <fullName evidence="5">Outer membrane protein beta-barrel domain-containing protein</fullName>
    </recommendedName>
</protein>
<accession>A0AAJ3NEF3</accession>
<evidence type="ECO:0000313" key="1">
    <source>
        <dbReference type="EMBL" id="OPB78945.1"/>
    </source>
</evidence>
<proteinExistence type="predicted"/>
<dbReference type="InterPro" id="IPR011250">
    <property type="entry name" value="OMP/PagP_B-barrel"/>
</dbReference>
<evidence type="ECO:0000313" key="3">
    <source>
        <dbReference type="Proteomes" id="UP000190016"/>
    </source>
</evidence>
<dbReference type="Proteomes" id="UP000190816">
    <property type="component" value="Unassembled WGS sequence"/>
</dbReference>
<comment type="caution">
    <text evidence="1">The sequence shown here is derived from an EMBL/GenBank/DDBJ whole genome shotgun (WGS) entry which is preliminary data.</text>
</comment>
<sequence length="194" mass="20802">MKKTILTTALVIGAFCSNIKAQIQKGNWMVGGNIITSSFGLNSGGGYNFLLQPKGAYFIEDNFALGAQVTFGFSGAKDSRTIYNYSVGPLARYYVDGKKHEHLLQHGRFFVEANAGIGGVSQTQSGDSTTGLNLGVGPGYAYFITPNIALEGLVKYNGDFGFGNRGTTSIIAFNIGLQIYIPSAKIKQIKKDAY</sequence>
<dbReference type="EMBL" id="MBDS01000004">
    <property type="protein sequence ID" value="OPB91623.1"/>
    <property type="molecule type" value="Genomic_DNA"/>
</dbReference>
<dbReference type="RefSeq" id="WP_078404157.1">
    <property type="nucleotide sequence ID" value="NZ_CP016377.1"/>
</dbReference>
<organism evidence="1 4">
    <name type="scientific">Elizabethkingia ursingii</name>
    <dbReference type="NCBI Taxonomy" id="1756150"/>
    <lineage>
        <taxon>Bacteria</taxon>
        <taxon>Pseudomonadati</taxon>
        <taxon>Bacteroidota</taxon>
        <taxon>Flavobacteriia</taxon>
        <taxon>Flavobacteriales</taxon>
        <taxon>Weeksellaceae</taxon>
        <taxon>Elizabethkingia</taxon>
    </lineage>
</organism>
<evidence type="ECO:0000313" key="4">
    <source>
        <dbReference type="Proteomes" id="UP000190816"/>
    </source>
</evidence>
<name>A0AAJ3NEF3_9FLAO</name>
<dbReference type="AlphaFoldDB" id="A0AAJ3NEF3"/>
<reference evidence="2 3" key="2">
    <citation type="submission" date="2016-07" db="EMBL/GenBank/DDBJ databases">
        <title>Revisiting the Taxonomy of the Elizabethkingia Genus based on Whole-Genome Sequencing, Optical Mapping, and MALDI-TOF.</title>
        <authorList>
            <person name="Nicholson A.C."/>
        </authorList>
    </citation>
    <scope>NUCLEOTIDE SEQUENCE [LARGE SCALE GENOMIC DNA]</scope>
    <source>
        <strain evidence="2 3">C1558</strain>
    </source>
</reference>
<evidence type="ECO:0008006" key="5">
    <source>
        <dbReference type="Google" id="ProtNLM"/>
    </source>
</evidence>
<gene>
    <name evidence="1" type="ORF">BAY32_19000</name>
    <name evidence="2" type="ORF">BB021_17060</name>
</gene>
<dbReference type="Proteomes" id="UP000190016">
    <property type="component" value="Unassembled WGS sequence"/>
</dbReference>
<dbReference type="EMBL" id="MAIC01000007">
    <property type="protein sequence ID" value="OPB78945.1"/>
    <property type="molecule type" value="Genomic_DNA"/>
</dbReference>